<sequence>MEFQKWKNQVFIDFLWTQQMDLVFIIQQEIKFLYFMFWRQKFRCWKNQNFNDWISLEPYKKHTDWVMCLVMNKNEIYSFLEVVIIQQKYGSLILIKMNQHFFIHQINIIIMLFRQVQINQRIISIMCIREELDYYLGKKRKNTYEFKYFVRIPFIYKQSIYNYRLKDSFITGNSFISTTGDQGIDMIYFFELIEGIYQEIQHKSIQLMNNDQDYDEYFFSIIYNKQRNLILVRHKSQIYLIRNINNGNFKIVDQLNCNTSDIYWTITDNGQYFVFWIVKIMDFQFMNYKVNENSLIFIYIEIYIFLMTPSNYEKQLHQQVFMALFISTYKIYIQILIFTSFNYLNLRIQNQVSNIDFILLFELEKYCNSNRFY</sequence>
<proteinExistence type="predicted"/>
<evidence type="ECO:0008006" key="4">
    <source>
        <dbReference type="Google" id="ProtNLM"/>
    </source>
</evidence>
<feature type="transmembrane region" description="Helical" evidence="1">
    <location>
        <begin position="320"/>
        <end position="344"/>
    </location>
</feature>
<dbReference type="OrthoDB" id="63070at2759"/>
<keyword evidence="1" id="KW-1133">Transmembrane helix</keyword>
<evidence type="ECO:0000256" key="1">
    <source>
        <dbReference type="SAM" id="Phobius"/>
    </source>
</evidence>
<name>A0A8S1T2J3_9CILI</name>
<comment type="caution">
    <text evidence="2">The sequence shown here is derived from an EMBL/GenBank/DDBJ whole genome shotgun (WGS) entry which is preliminary data.</text>
</comment>
<dbReference type="Proteomes" id="UP000689195">
    <property type="component" value="Unassembled WGS sequence"/>
</dbReference>
<reference evidence="2" key="1">
    <citation type="submission" date="2021-01" db="EMBL/GenBank/DDBJ databases">
        <authorList>
            <consortium name="Genoscope - CEA"/>
            <person name="William W."/>
        </authorList>
    </citation>
    <scope>NUCLEOTIDE SEQUENCE</scope>
</reference>
<dbReference type="AlphaFoldDB" id="A0A8S1T2J3"/>
<keyword evidence="1" id="KW-0812">Transmembrane</keyword>
<keyword evidence="1" id="KW-0472">Membrane</keyword>
<dbReference type="EMBL" id="CAJJDO010000014">
    <property type="protein sequence ID" value="CAD8145726.1"/>
    <property type="molecule type" value="Genomic_DNA"/>
</dbReference>
<accession>A0A8S1T2J3</accession>
<gene>
    <name evidence="2" type="ORF">PPENT_87.1.T0140398</name>
</gene>
<feature type="transmembrane region" description="Helical" evidence="1">
    <location>
        <begin position="290"/>
        <end position="308"/>
    </location>
</feature>
<organism evidence="2 3">
    <name type="scientific">Paramecium pentaurelia</name>
    <dbReference type="NCBI Taxonomy" id="43138"/>
    <lineage>
        <taxon>Eukaryota</taxon>
        <taxon>Sar</taxon>
        <taxon>Alveolata</taxon>
        <taxon>Ciliophora</taxon>
        <taxon>Intramacronucleata</taxon>
        <taxon>Oligohymenophorea</taxon>
        <taxon>Peniculida</taxon>
        <taxon>Parameciidae</taxon>
        <taxon>Paramecium</taxon>
    </lineage>
</organism>
<evidence type="ECO:0000313" key="2">
    <source>
        <dbReference type="EMBL" id="CAD8145726.1"/>
    </source>
</evidence>
<evidence type="ECO:0000313" key="3">
    <source>
        <dbReference type="Proteomes" id="UP000689195"/>
    </source>
</evidence>
<keyword evidence="3" id="KW-1185">Reference proteome</keyword>
<protein>
    <recommendedName>
        <fullName evidence="4">Transmembrane protein</fullName>
    </recommendedName>
</protein>